<proteinExistence type="predicted"/>
<keyword evidence="1" id="KW-0675">Receptor</keyword>
<dbReference type="EMBL" id="GBHO01033934">
    <property type="protein sequence ID" value="JAG09670.1"/>
    <property type="molecule type" value="Transcribed_RNA"/>
</dbReference>
<organism evidence="1">
    <name type="scientific">Lygus hesperus</name>
    <name type="common">Western plant bug</name>
    <dbReference type="NCBI Taxonomy" id="30085"/>
    <lineage>
        <taxon>Eukaryota</taxon>
        <taxon>Metazoa</taxon>
        <taxon>Ecdysozoa</taxon>
        <taxon>Arthropoda</taxon>
        <taxon>Hexapoda</taxon>
        <taxon>Insecta</taxon>
        <taxon>Pterygota</taxon>
        <taxon>Neoptera</taxon>
        <taxon>Paraneoptera</taxon>
        <taxon>Hemiptera</taxon>
        <taxon>Heteroptera</taxon>
        <taxon>Panheteroptera</taxon>
        <taxon>Cimicomorpha</taxon>
        <taxon>Miridae</taxon>
        <taxon>Mirini</taxon>
        <taxon>Lygus</taxon>
    </lineage>
</organism>
<dbReference type="AlphaFoldDB" id="A0A0A9WXX0"/>
<name>A0A0A9WXX0_LYGHE</name>
<feature type="non-terminal residue" evidence="1">
    <location>
        <position position="152"/>
    </location>
</feature>
<accession>A0A0A9WXX0</accession>
<protein>
    <submittedName>
        <fullName evidence="1">Nuclear hormone receptor family member nhr-23</fullName>
    </submittedName>
</protein>
<feature type="non-terminal residue" evidence="1">
    <location>
        <position position="1"/>
    </location>
</feature>
<gene>
    <name evidence="1" type="primary">nhr-23</name>
    <name evidence="1" type="ORF">CM83_87</name>
</gene>
<reference evidence="1" key="1">
    <citation type="journal article" date="2014" name="PLoS ONE">
        <title>Transcriptome-Based Identification of ABC Transporters in the Western Tarnished Plant Bug Lygus hesperus.</title>
        <authorList>
            <person name="Hull J.J."/>
            <person name="Chaney K."/>
            <person name="Geib S.M."/>
            <person name="Fabrick J.A."/>
            <person name="Brent C.S."/>
            <person name="Walsh D."/>
            <person name="Lavine L.C."/>
        </authorList>
    </citation>
    <scope>NUCLEOTIDE SEQUENCE</scope>
</reference>
<evidence type="ECO:0000313" key="1">
    <source>
        <dbReference type="EMBL" id="JAG09670.1"/>
    </source>
</evidence>
<reference evidence="1" key="2">
    <citation type="submission" date="2014-07" db="EMBL/GenBank/DDBJ databases">
        <authorList>
            <person name="Hull J."/>
        </authorList>
    </citation>
    <scope>NUCLEOTIDE SEQUENCE</scope>
</reference>
<sequence length="152" mass="15581">PTCIVVVQAVQGTLCLYRIHRSPCSGTGATPSLGAPSTHPPPHTFVGSPGTVATVRCRYCIAPTIATEMPLALRGAIVFGLATACTPTFAVPPFPPHSSVLPSCILVPTVFGSRAPPPRNPTPCTNSCAGTTHPVCFSTIFVAASPLHPSPT</sequence>